<sequence>MDSHCECPVCLSLVHAHSTSCMELGDQWSSVKREVCSSSPGSPDRSYLSADSRGPRTPPDHRPLHSYVHFGHGTEDLPLFTDLDQANKQLVLGGDMYQTLALAAAQSAPGYEPSSSSGGGYMHSSPAAPVFVPTSRMGSVIPGLSYLQAGGAAQHGPSVWSQAAPESPDPSRSFHYSPSPPISGGPARDSGYGPGRDQYGLGRPLSGGYPPYPPYGPPQLASPWTGPPFDNSMLHSLQGRGGPLIRTPSGVSELLDDMSESRECVNCGSISTPLWRRDGTGHFLCNACGLYSKMNGLSRPLIKPQKRTSTSRRIGLSCANCQTSTTTLWRRNAEGEPVCNACGLYTKLHGVPRPLAMKKEGIQTRKRKPKTLNKTKGSSSGNNSVSMTPTSTSSSNSEDCSKTSSPSGTGVGSSALSSPSDPSSSSLKFPPQDSLYTTVSLSQSDVSSVRDSWCPLALA</sequence>
<dbReference type="InterPro" id="IPR039355">
    <property type="entry name" value="Transcription_factor_GATA"/>
</dbReference>
<evidence type="ECO:0000256" key="11">
    <source>
        <dbReference type="PROSITE-ProRule" id="PRU00094"/>
    </source>
</evidence>
<keyword evidence="8" id="KW-0010">Activator</keyword>
<dbReference type="GO" id="GO:0008270">
    <property type="term" value="F:zinc ion binding"/>
    <property type="evidence" value="ECO:0007669"/>
    <property type="project" value="UniProtKB-KW"/>
</dbReference>
<dbReference type="GO" id="GO:0045944">
    <property type="term" value="P:positive regulation of transcription by RNA polymerase II"/>
    <property type="evidence" value="ECO:0007669"/>
    <property type="project" value="TreeGrafter"/>
</dbReference>
<keyword evidence="6" id="KW-0805">Transcription regulation</keyword>
<dbReference type="PANTHER" id="PTHR10071">
    <property type="entry name" value="TRANSCRIPTION FACTOR GATA FAMILY MEMBER"/>
    <property type="match status" value="1"/>
</dbReference>
<dbReference type="CDD" id="cd00202">
    <property type="entry name" value="ZnF_GATA"/>
    <property type="match status" value="2"/>
</dbReference>
<accession>A0A8C5NDF5</accession>
<dbReference type="Pfam" id="PF00320">
    <property type="entry name" value="GATA"/>
    <property type="match status" value="2"/>
</dbReference>
<dbReference type="InterPro" id="IPR008013">
    <property type="entry name" value="GATA_N"/>
</dbReference>
<keyword evidence="5" id="KW-0862">Zinc</keyword>
<evidence type="ECO:0000256" key="2">
    <source>
        <dbReference type="ARBA" id="ARBA00022723"/>
    </source>
</evidence>
<dbReference type="PROSITE" id="PS00344">
    <property type="entry name" value="GATA_ZN_FINGER_1"/>
    <property type="match status" value="2"/>
</dbReference>
<dbReference type="InterPro" id="IPR013088">
    <property type="entry name" value="Znf_NHR/GATA"/>
</dbReference>
<dbReference type="PROSITE" id="PS50114">
    <property type="entry name" value="GATA_ZN_FINGER_2"/>
    <property type="match status" value="2"/>
</dbReference>
<feature type="region of interest" description="Disordered" evidence="12">
    <location>
        <begin position="35"/>
        <end position="62"/>
    </location>
</feature>
<organism evidence="14 15">
    <name type="scientific">Gouania willdenowi</name>
    <name type="common">Blunt-snouted clingfish</name>
    <name type="synonym">Lepadogaster willdenowi</name>
    <dbReference type="NCBI Taxonomy" id="441366"/>
    <lineage>
        <taxon>Eukaryota</taxon>
        <taxon>Metazoa</taxon>
        <taxon>Chordata</taxon>
        <taxon>Craniata</taxon>
        <taxon>Vertebrata</taxon>
        <taxon>Euteleostomi</taxon>
        <taxon>Actinopterygii</taxon>
        <taxon>Neopterygii</taxon>
        <taxon>Teleostei</taxon>
        <taxon>Neoteleostei</taxon>
        <taxon>Acanthomorphata</taxon>
        <taxon>Ovalentaria</taxon>
        <taxon>Blenniimorphae</taxon>
        <taxon>Blenniiformes</taxon>
        <taxon>Gobiesocoidei</taxon>
        <taxon>Gobiesocidae</taxon>
        <taxon>Gobiesocinae</taxon>
        <taxon>Gouania</taxon>
    </lineage>
</organism>
<comment type="subcellular location">
    <subcellularLocation>
        <location evidence="1">Nucleus</location>
    </subcellularLocation>
</comment>
<feature type="domain" description="GATA-type" evidence="13">
    <location>
        <begin position="312"/>
        <end position="365"/>
    </location>
</feature>
<dbReference type="SUPFAM" id="SSF57716">
    <property type="entry name" value="Glucocorticoid receptor-like (DNA-binding domain)"/>
    <property type="match status" value="2"/>
</dbReference>
<evidence type="ECO:0000256" key="7">
    <source>
        <dbReference type="ARBA" id="ARBA00023125"/>
    </source>
</evidence>
<dbReference type="PANTHER" id="PTHR10071:SF23">
    <property type="entry name" value="TRANSCRIPTION FACTOR GATA-6"/>
    <property type="match status" value="1"/>
</dbReference>
<dbReference type="Ensembl" id="ENSGWIT00000051114.1">
    <property type="protein sequence ID" value="ENSGWIP00000047233.1"/>
    <property type="gene ID" value="ENSGWIG00000023254.1"/>
</dbReference>
<dbReference type="GO" id="GO:0030855">
    <property type="term" value="P:epithelial cell differentiation"/>
    <property type="evidence" value="ECO:0007669"/>
    <property type="project" value="TreeGrafter"/>
</dbReference>
<dbReference type="InterPro" id="IPR000679">
    <property type="entry name" value="Znf_GATA"/>
</dbReference>
<evidence type="ECO:0000256" key="12">
    <source>
        <dbReference type="SAM" id="MobiDB-lite"/>
    </source>
</evidence>
<evidence type="ECO:0000256" key="3">
    <source>
        <dbReference type="ARBA" id="ARBA00022737"/>
    </source>
</evidence>
<gene>
    <name evidence="14" type="primary">gata6</name>
</gene>
<feature type="compositionally biased region" description="Low complexity" evidence="12">
    <location>
        <begin position="199"/>
        <end position="209"/>
    </location>
</feature>
<dbReference type="AlphaFoldDB" id="A0A8C5NDF5"/>
<reference evidence="14" key="2">
    <citation type="submission" date="2025-08" db="UniProtKB">
        <authorList>
            <consortium name="Ensembl"/>
        </authorList>
    </citation>
    <scope>IDENTIFICATION</scope>
</reference>
<keyword evidence="3" id="KW-0677">Repeat</keyword>
<evidence type="ECO:0000256" key="10">
    <source>
        <dbReference type="ARBA" id="ARBA00023242"/>
    </source>
</evidence>
<protein>
    <recommendedName>
        <fullName evidence="13">GATA-type domain-containing protein</fullName>
    </recommendedName>
</protein>
<evidence type="ECO:0000313" key="15">
    <source>
        <dbReference type="Proteomes" id="UP000694680"/>
    </source>
</evidence>
<dbReference type="GO" id="GO:0000981">
    <property type="term" value="F:DNA-binding transcription factor activity, RNA polymerase II-specific"/>
    <property type="evidence" value="ECO:0007669"/>
    <property type="project" value="TreeGrafter"/>
</dbReference>
<dbReference type="Gene3D" id="3.30.50.10">
    <property type="entry name" value="Erythroid Transcription Factor GATA-1, subunit A"/>
    <property type="match status" value="2"/>
</dbReference>
<reference evidence="14" key="1">
    <citation type="submission" date="2020-06" db="EMBL/GenBank/DDBJ databases">
        <authorList>
            <consortium name="Wellcome Sanger Institute Data Sharing"/>
        </authorList>
    </citation>
    <scope>NUCLEOTIDE SEQUENCE [LARGE SCALE GENOMIC DNA]</scope>
</reference>
<feature type="domain" description="GATA-type" evidence="13">
    <location>
        <begin position="258"/>
        <end position="312"/>
    </location>
</feature>
<evidence type="ECO:0000313" key="14">
    <source>
        <dbReference type="Ensembl" id="ENSGWIP00000047233.1"/>
    </source>
</evidence>
<evidence type="ECO:0000256" key="8">
    <source>
        <dbReference type="ARBA" id="ARBA00023159"/>
    </source>
</evidence>
<feature type="compositionally biased region" description="Low complexity" evidence="12">
    <location>
        <begin position="377"/>
        <end position="427"/>
    </location>
</feature>
<feature type="region of interest" description="Disordered" evidence="12">
    <location>
        <begin position="155"/>
        <end position="244"/>
    </location>
</feature>
<evidence type="ECO:0000259" key="13">
    <source>
        <dbReference type="PROSITE" id="PS50114"/>
    </source>
</evidence>
<dbReference type="GO" id="GO:0005634">
    <property type="term" value="C:nucleus"/>
    <property type="evidence" value="ECO:0007669"/>
    <property type="project" value="UniProtKB-SubCell"/>
</dbReference>
<dbReference type="GO" id="GO:0045165">
    <property type="term" value="P:cell fate commitment"/>
    <property type="evidence" value="ECO:0007669"/>
    <property type="project" value="TreeGrafter"/>
</dbReference>
<keyword evidence="10" id="KW-0539">Nucleus</keyword>
<feature type="compositionally biased region" description="Basic residues" evidence="12">
    <location>
        <begin position="364"/>
        <end position="373"/>
    </location>
</feature>
<dbReference type="GO" id="GO:0000122">
    <property type="term" value="P:negative regulation of transcription by RNA polymerase II"/>
    <property type="evidence" value="ECO:0007669"/>
    <property type="project" value="TreeGrafter"/>
</dbReference>
<evidence type="ECO:0000256" key="4">
    <source>
        <dbReference type="ARBA" id="ARBA00022771"/>
    </source>
</evidence>
<keyword evidence="15" id="KW-1185">Reference proteome</keyword>
<proteinExistence type="predicted"/>
<dbReference type="PRINTS" id="PR00619">
    <property type="entry name" value="GATAZNFINGER"/>
</dbReference>
<dbReference type="Pfam" id="PF05349">
    <property type="entry name" value="GATA-N"/>
    <property type="match status" value="1"/>
</dbReference>
<evidence type="ECO:0000256" key="1">
    <source>
        <dbReference type="ARBA" id="ARBA00004123"/>
    </source>
</evidence>
<name>A0A8C5NDF5_GOUWI</name>
<reference evidence="14" key="3">
    <citation type="submission" date="2025-09" db="UniProtKB">
        <authorList>
            <consortium name="Ensembl"/>
        </authorList>
    </citation>
    <scope>IDENTIFICATION</scope>
</reference>
<keyword evidence="2" id="KW-0479">Metal-binding</keyword>
<keyword evidence="7" id="KW-0238">DNA-binding</keyword>
<keyword evidence="9" id="KW-0804">Transcription</keyword>
<evidence type="ECO:0000256" key="5">
    <source>
        <dbReference type="ARBA" id="ARBA00022833"/>
    </source>
</evidence>
<feature type="compositionally biased region" description="Polar residues" evidence="12">
    <location>
        <begin position="434"/>
        <end position="450"/>
    </location>
</feature>
<evidence type="ECO:0000256" key="9">
    <source>
        <dbReference type="ARBA" id="ARBA00023163"/>
    </source>
</evidence>
<feature type="region of interest" description="Disordered" evidence="12">
    <location>
        <begin position="356"/>
        <end position="451"/>
    </location>
</feature>
<dbReference type="GO" id="GO:0000978">
    <property type="term" value="F:RNA polymerase II cis-regulatory region sequence-specific DNA binding"/>
    <property type="evidence" value="ECO:0007669"/>
    <property type="project" value="TreeGrafter"/>
</dbReference>
<keyword evidence="4 11" id="KW-0863">Zinc-finger</keyword>
<evidence type="ECO:0000256" key="6">
    <source>
        <dbReference type="ARBA" id="ARBA00023015"/>
    </source>
</evidence>
<dbReference type="SMART" id="SM00401">
    <property type="entry name" value="ZnF_GATA"/>
    <property type="match status" value="2"/>
</dbReference>
<dbReference type="Proteomes" id="UP000694680">
    <property type="component" value="Chromosome 17"/>
</dbReference>